<dbReference type="PANTHER" id="PTHR11070">
    <property type="entry name" value="UVRD / RECB / PCRA DNA HELICASE FAMILY MEMBER"/>
    <property type="match status" value="1"/>
</dbReference>
<keyword evidence="2 9" id="KW-0378">Hydrolase</keyword>
<dbReference type="EC" id="5.6.2.4" evidence="7"/>
<dbReference type="GO" id="GO:0003677">
    <property type="term" value="F:DNA binding"/>
    <property type="evidence" value="ECO:0007669"/>
    <property type="project" value="InterPro"/>
</dbReference>
<dbReference type="Pfam" id="PF00580">
    <property type="entry name" value="UvrD-helicase"/>
    <property type="match status" value="2"/>
</dbReference>
<dbReference type="OrthoDB" id="9763310at2"/>
<dbReference type="PANTHER" id="PTHR11070:SF67">
    <property type="entry name" value="DNA 3'-5' HELICASE"/>
    <property type="match status" value="1"/>
</dbReference>
<evidence type="ECO:0000256" key="9">
    <source>
        <dbReference type="PROSITE-ProRule" id="PRU00560"/>
    </source>
</evidence>
<evidence type="ECO:0000256" key="2">
    <source>
        <dbReference type="ARBA" id="ARBA00022801"/>
    </source>
</evidence>
<organism evidence="12 13">
    <name type="scientific">Oceanihabitans sediminis</name>
    <dbReference type="NCBI Taxonomy" id="1812012"/>
    <lineage>
        <taxon>Bacteria</taxon>
        <taxon>Pseudomonadati</taxon>
        <taxon>Bacteroidota</taxon>
        <taxon>Flavobacteriia</taxon>
        <taxon>Flavobacteriales</taxon>
        <taxon>Flavobacteriaceae</taxon>
        <taxon>Oceanihabitans</taxon>
    </lineage>
</organism>
<keyword evidence="13" id="KW-1185">Reference proteome</keyword>
<evidence type="ECO:0000256" key="7">
    <source>
        <dbReference type="ARBA" id="ARBA00034808"/>
    </source>
</evidence>
<dbReference type="InterPro" id="IPR014016">
    <property type="entry name" value="UvrD-like_ATP-bd"/>
</dbReference>
<dbReference type="Pfam" id="PF13361">
    <property type="entry name" value="UvrD_C"/>
    <property type="match status" value="2"/>
</dbReference>
<dbReference type="GO" id="GO:0043138">
    <property type="term" value="F:3'-5' DNA helicase activity"/>
    <property type="evidence" value="ECO:0007669"/>
    <property type="project" value="UniProtKB-EC"/>
</dbReference>
<reference evidence="12 13" key="1">
    <citation type="submission" date="2018-07" db="EMBL/GenBank/DDBJ databases">
        <title>Oceanihabitans testaceum sp. nov., isolated from marine sediment.</title>
        <authorList>
            <person name="Li C.-M."/>
        </authorList>
    </citation>
    <scope>NUCLEOTIDE SEQUENCE [LARGE SCALE GENOMIC DNA]</scope>
    <source>
        <strain evidence="12 13">S9-10</strain>
    </source>
</reference>
<dbReference type="CDD" id="cd17932">
    <property type="entry name" value="DEXQc_UvrD"/>
    <property type="match status" value="1"/>
</dbReference>
<evidence type="ECO:0000313" key="13">
    <source>
        <dbReference type="Proteomes" id="UP000252249"/>
    </source>
</evidence>
<sequence length="1296" mass="151099">MIKRLEKNTVYNPIRDHIKMSFNIVGDKSEMTSGVAEDLKRNNFNPDKSRVLIFVQTRKGTEEAVEELKKELTKNKAEYAQKVDFYHAGLDGQDREEKYEDYKNGKLVILIATKAFGMGMDIKNIHFIYHLGPSSTFEDFLQEVGRAGRDPDMLKAAGYSSQNPLRTKCLLTNRDFQDLKDKNHRNRIAWEEIENIRKTILQYISMFRPLAPDTDNAFPLPLDLLDQYPQFEEIYNRDTYFRVILYWLEKLERFKLGVFTPTHLPIKIHEDQEDFRSISNNDERKQLKKLHTALLSYQNKSFKDFKSVMVSMNFLKEAAQEKSNQKVYKLLFKAQKAKLLTIEREVKLTPTKLRTPQLKEWNGYKSIPTIEALFDLSEKIMFASKHGDQTEFLGDKVDELINETTNQIFIPQNIFWKESKISNNNNINIPKEEINKSLLDDFKNTRAKFSFKAINFLSKIQHKSIIEIDKHDNKAKTIQLVYNGFTSSDEWLNDLKQFKTELIELIKYVSNQYFNKNKEVFNIVDLMIHLGLEDKGEDHFQKLIFISKGLGFLKGGGDLVPMGIELYIRDIKEIDTSDSNSKDSNIRKEFDETNKMKELRLLALECLSGASESDFDNFIKGYFKCASQSDLIQLLEEYFGNNHTKLRAFREEALKAEKEKLNPDQEKVYKSQLNRNLQVIAGPGSGKTHTLTLRIARLIQEEGINPQNILVLAYNRAVVIELKERLSKLFRDLGYYKLTKSLQVHTFHSYAKKILQLEGDSFHEWITLFIAALENKEPLVRERIGTVRYIFVDEFQDITSERLKFLKLISEPSNAKLCVIGDPNQSIYGYDRLRLGDTMDPKPFYDEFKELYKPRELNLTINYRSFPNILEQAEKLLNLNASKFQMPKLVAFNDPNTSFNYCNFYNSTQETINWADKLIELLNYRDHLGDNYKQIAVMFRSNDEVFRAFNKIQSLMLPNTSLRIQGAKGALSKTREFYYFLSALKEKKSQILPNNYIEELKLLKNQKETEHTNWDSYLMNVFLCLVMEFDSDKEDDDTYENLIQFILEVGSKDDGQFGKIYENHIEQITGQQQSQEIVLTTMHKVKGLEFDAVLIPPSVAKLAINAGDKTMEYIEEERRLYYVAYTRAKKRLVVIKHHREVALDNGRSYEYPEAAIRNRYGIMLKEGIDKFTMYWSAGSYGGNSFNTIKNAIKIGDPIILGNEQRAGYIFWYAYINNQKVAQLSRDLVNQINQYMSLSGFVVSSVYVHTYEETIRSDENRLLENRNAQQYATNWTQAAIDRGFIYLIDFSGFGKPE</sequence>
<dbReference type="InterPro" id="IPR027417">
    <property type="entry name" value="P-loop_NTPase"/>
</dbReference>
<feature type="binding site" evidence="9">
    <location>
        <begin position="681"/>
        <end position="688"/>
    </location>
    <ligand>
        <name>ATP</name>
        <dbReference type="ChEBI" id="CHEBI:30616"/>
    </ligand>
</feature>
<evidence type="ECO:0000259" key="10">
    <source>
        <dbReference type="PROSITE" id="PS51194"/>
    </source>
</evidence>
<feature type="domain" description="Helicase C-terminal" evidence="10">
    <location>
        <begin position="38"/>
        <end position="211"/>
    </location>
</feature>
<dbReference type="InterPro" id="IPR014017">
    <property type="entry name" value="DNA_helicase_UvrD-like_C"/>
</dbReference>
<evidence type="ECO:0000259" key="11">
    <source>
        <dbReference type="PROSITE" id="PS51198"/>
    </source>
</evidence>
<dbReference type="EMBL" id="QPIG01000002">
    <property type="protein sequence ID" value="RCU57680.1"/>
    <property type="molecule type" value="Genomic_DNA"/>
</dbReference>
<evidence type="ECO:0000256" key="1">
    <source>
        <dbReference type="ARBA" id="ARBA00022741"/>
    </source>
</evidence>
<dbReference type="Pfam" id="PF00271">
    <property type="entry name" value="Helicase_C"/>
    <property type="match status" value="1"/>
</dbReference>
<dbReference type="SMART" id="SM00487">
    <property type="entry name" value="DEXDc"/>
    <property type="match status" value="1"/>
</dbReference>
<dbReference type="RefSeq" id="WP_113965966.1">
    <property type="nucleotide sequence ID" value="NZ_QNRP01000002.1"/>
</dbReference>
<dbReference type="SUPFAM" id="SSF52540">
    <property type="entry name" value="P-loop containing nucleoside triphosphate hydrolases"/>
    <property type="match status" value="2"/>
</dbReference>
<comment type="catalytic activity">
    <reaction evidence="6">
        <text>Couples ATP hydrolysis with the unwinding of duplex DNA by translocating in the 3'-5' direction.</text>
        <dbReference type="EC" id="5.6.2.4"/>
    </reaction>
</comment>
<evidence type="ECO:0000256" key="6">
    <source>
        <dbReference type="ARBA" id="ARBA00034617"/>
    </source>
</evidence>
<feature type="domain" description="UvrD-like helicase ATP-binding" evidence="11">
    <location>
        <begin position="660"/>
        <end position="935"/>
    </location>
</feature>
<evidence type="ECO:0000313" key="12">
    <source>
        <dbReference type="EMBL" id="RCU57680.1"/>
    </source>
</evidence>
<protein>
    <recommendedName>
        <fullName evidence="7">DNA 3'-5' helicase</fullName>
        <ecNumber evidence="7">5.6.2.4</ecNumber>
    </recommendedName>
</protein>
<dbReference type="SMART" id="SM00490">
    <property type="entry name" value="HELICc"/>
    <property type="match status" value="1"/>
</dbReference>
<keyword evidence="3 9" id="KW-0347">Helicase</keyword>
<proteinExistence type="predicted"/>
<dbReference type="Gene3D" id="1.10.486.10">
    <property type="entry name" value="PCRA, domain 4"/>
    <property type="match status" value="1"/>
</dbReference>
<dbReference type="InterPro" id="IPR001650">
    <property type="entry name" value="Helicase_C-like"/>
</dbReference>
<dbReference type="InterPro" id="IPR014001">
    <property type="entry name" value="Helicase_ATP-bd"/>
</dbReference>
<comment type="caution">
    <text evidence="12">The sequence shown here is derived from an EMBL/GenBank/DDBJ whole genome shotgun (WGS) entry which is preliminary data.</text>
</comment>
<evidence type="ECO:0000256" key="5">
    <source>
        <dbReference type="ARBA" id="ARBA00023235"/>
    </source>
</evidence>
<keyword evidence="1 9" id="KW-0547">Nucleotide-binding</keyword>
<dbReference type="PROSITE" id="PS51194">
    <property type="entry name" value="HELICASE_CTER"/>
    <property type="match status" value="1"/>
</dbReference>
<dbReference type="Proteomes" id="UP000252249">
    <property type="component" value="Unassembled WGS sequence"/>
</dbReference>
<dbReference type="GO" id="GO:0000725">
    <property type="term" value="P:recombinational repair"/>
    <property type="evidence" value="ECO:0007669"/>
    <property type="project" value="TreeGrafter"/>
</dbReference>
<comment type="catalytic activity">
    <reaction evidence="8">
        <text>ATP + H2O = ADP + phosphate + H(+)</text>
        <dbReference type="Rhea" id="RHEA:13065"/>
        <dbReference type="ChEBI" id="CHEBI:15377"/>
        <dbReference type="ChEBI" id="CHEBI:15378"/>
        <dbReference type="ChEBI" id="CHEBI:30616"/>
        <dbReference type="ChEBI" id="CHEBI:43474"/>
        <dbReference type="ChEBI" id="CHEBI:456216"/>
        <dbReference type="EC" id="5.6.2.4"/>
    </reaction>
</comment>
<keyword evidence="4 9" id="KW-0067">ATP-binding</keyword>
<evidence type="ECO:0000256" key="8">
    <source>
        <dbReference type="ARBA" id="ARBA00048988"/>
    </source>
</evidence>
<evidence type="ECO:0000256" key="3">
    <source>
        <dbReference type="ARBA" id="ARBA00022806"/>
    </source>
</evidence>
<dbReference type="GO" id="GO:0016887">
    <property type="term" value="F:ATP hydrolysis activity"/>
    <property type="evidence" value="ECO:0007669"/>
    <property type="project" value="RHEA"/>
</dbReference>
<evidence type="ECO:0000256" key="4">
    <source>
        <dbReference type="ARBA" id="ARBA00022840"/>
    </source>
</evidence>
<dbReference type="InterPro" id="IPR000212">
    <property type="entry name" value="DNA_helicase_UvrD/REP"/>
</dbReference>
<dbReference type="PROSITE" id="PS51198">
    <property type="entry name" value="UVRD_HELICASE_ATP_BIND"/>
    <property type="match status" value="1"/>
</dbReference>
<dbReference type="Gene3D" id="3.40.50.300">
    <property type="entry name" value="P-loop containing nucleotide triphosphate hydrolases"/>
    <property type="match status" value="4"/>
</dbReference>
<keyword evidence="5" id="KW-0413">Isomerase</keyword>
<accession>A0A368P5W4</accession>
<name>A0A368P5W4_9FLAO</name>
<gene>
    <name evidence="12" type="ORF">DU428_07770</name>
</gene>
<dbReference type="GO" id="GO:0005524">
    <property type="term" value="F:ATP binding"/>
    <property type="evidence" value="ECO:0007669"/>
    <property type="project" value="UniProtKB-UniRule"/>
</dbReference>